<evidence type="ECO:0000256" key="1">
    <source>
        <dbReference type="SAM" id="Phobius"/>
    </source>
</evidence>
<keyword evidence="1" id="KW-0472">Membrane</keyword>
<dbReference type="PROSITE" id="PS51257">
    <property type="entry name" value="PROKAR_LIPOPROTEIN"/>
    <property type="match status" value="1"/>
</dbReference>
<keyword evidence="1" id="KW-1133">Transmembrane helix</keyword>
<name>A0A9W6GL23_9FUSO</name>
<accession>A0A9W6GL23</accession>
<sequence>MGKRMIMVLIILLAAGCVQTEILEGPEKIKTITVWDSDLRLHYDRLTDDGRGKDKLQEEGYQEEEREESFEVEEILGGELPQVDWNLIEEGIARDLRDKQLLDERESKRIMEAKKIEEKAQEGEGSAGLKWLIALAGAAFLGGSFTSIKKRERRK</sequence>
<dbReference type="EMBL" id="BSDY01000004">
    <property type="protein sequence ID" value="GLI55542.1"/>
    <property type="molecule type" value="Genomic_DNA"/>
</dbReference>
<proteinExistence type="predicted"/>
<dbReference type="AlphaFoldDB" id="A0A9W6GL23"/>
<feature type="transmembrane region" description="Helical" evidence="1">
    <location>
        <begin position="129"/>
        <end position="148"/>
    </location>
</feature>
<protein>
    <recommendedName>
        <fullName evidence="4">Lipoprotein</fullName>
    </recommendedName>
</protein>
<reference evidence="2" key="1">
    <citation type="submission" date="2022-12" db="EMBL/GenBank/DDBJ databases">
        <title>Reference genome sequencing for broad-spectrum identification of bacterial and archaeal isolates by mass spectrometry.</title>
        <authorList>
            <person name="Sekiguchi Y."/>
            <person name="Tourlousse D.M."/>
        </authorList>
    </citation>
    <scope>NUCLEOTIDE SEQUENCE</scope>
    <source>
        <strain evidence="2">10succ1</strain>
    </source>
</reference>
<dbReference type="Proteomes" id="UP001144471">
    <property type="component" value="Unassembled WGS sequence"/>
</dbReference>
<dbReference type="RefSeq" id="WP_281834088.1">
    <property type="nucleotide sequence ID" value="NZ_BSDY01000004.1"/>
</dbReference>
<gene>
    <name evidence="2" type="ORF">PM10SUCC1_10560</name>
</gene>
<evidence type="ECO:0008006" key="4">
    <source>
        <dbReference type="Google" id="ProtNLM"/>
    </source>
</evidence>
<comment type="caution">
    <text evidence="2">The sequence shown here is derived from an EMBL/GenBank/DDBJ whole genome shotgun (WGS) entry which is preliminary data.</text>
</comment>
<keyword evidence="3" id="KW-1185">Reference proteome</keyword>
<keyword evidence="1" id="KW-0812">Transmembrane</keyword>
<organism evidence="2 3">
    <name type="scientific">Propionigenium maris DSM 9537</name>
    <dbReference type="NCBI Taxonomy" id="1123000"/>
    <lineage>
        <taxon>Bacteria</taxon>
        <taxon>Fusobacteriati</taxon>
        <taxon>Fusobacteriota</taxon>
        <taxon>Fusobacteriia</taxon>
        <taxon>Fusobacteriales</taxon>
        <taxon>Fusobacteriaceae</taxon>
        <taxon>Propionigenium</taxon>
    </lineage>
</organism>
<evidence type="ECO:0000313" key="3">
    <source>
        <dbReference type="Proteomes" id="UP001144471"/>
    </source>
</evidence>
<evidence type="ECO:0000313" key="2">
    <source>
        <dbReference type="EMBL" id="GLI55542.1"/>
    </source>
</evidence>